<dbReference type="InterPro" id="IPR050448">
    <property type="entry name" value="OpgB/LTA_synthase_biosynth"/>
</dbReference>
<dbReference type="CDD" id="cd16015">
    <property type="entry name" value="LTA_synthase"/>
    <property type="match status" value="1"/>
</dbReference>
<keyword evidence="4 9" id="KW-1133">Transmembrane helix</keyword>
<sequence length="642" mass="72564">MYLLTLPLLTLSRVGLTLWQSDRVLATGAWADILLQGVRVDLIMLGLISIIPLLLAPLFAARPGWVWWRRFSHFWVLAAITLLVFMEAITPGFIAEYDTRPNRLFIEYLQYPHEVIPMLWNGFRVHVFVGLGALALTLWLVMGYLRPWLQQARPATTGKHWLALPLVVLLVAFSVRSTTDHRPANPAMFAITTDSMVNTLILNSSWSVAHAIYNLRHENKSSEIYGEMTQTQAMDQIRASRSYLRDQRPLIGDANLPTLTQQTASVQRDKPLNLVIILQESLGATFVESLGGVPVTPELEKLKAEGWWFENLYATGTRSVRGIEAVVTGFPPTPAQSVVKLSKSQDNFFTLASLLKTKGYLTEFIYGGEAHFDNMRTFFINNDFDQVVDEKDYVNPVFMGSWGVSDEDLFNKTHEQLLKHHDSGQPFFSLVFTSSNHSPFEFPDGRISLYEQPKATDNNAVKYADYAMGQFFKQAKDSPYWKDTVFLVVADHDIRVRGDDLVPIKHFHIPGLILGADIQPRVLKTVASQIDLPTTLISLMGIDAVHPMLGRDLSSEPDGLPGRAMMQYEQNYAWMEGDKVVVLRPGKPASYGHYDRDRKTLLTAPMPDSSRNIQQMAMSKRALGHVLLPSILYREQDYHLPM</sequence>
<dbReference type="InterPro" id="IPR000917">
    <property type="entry name" value="Sulfatase_N"/>
</dbReference>
<evidence type="ECO:0000256" key="9">
    <source>
        <dbReference type="SAM" id="Phobius"/>
    </source>
</evidence>
<dbReference type="Gene3D" id="3.30.1120.80">
    <property type="match status" value="1"/>
</dbReference>
<evidence type="ECO:0000313" key="12">
    <source>
        <dbReference type="Proteomes" id="UP000275137"/>
    </source>
</evidence>
<dbReference type="PANTHER" id="PTHR47371:SF3">
    <property type="entry name" value="PHOSPHOGLYCEROL TRANSFERASE I"/>
    <property type="match status" value="1"/>
</dbReference>
<dbReference type="SUPFAM" id="SSF53649">
    <property type="entry name" value="Alkaline phosphatase-like"/>
    <property type="match status" value="1"/>
</dbReference>
<keyword evidence="7" id="KW-0479">Metal-binding</keyword>
<keyword evidence="12" id="KW-1185">Reference proteome</keyword>
<feature type="binding site" evidence="8">
    <location>
        <position position="280"/>
    </location>
    <ligand>
        <name>Mn(2+)</name>
        <dbReference type="ChEBI" id="CHEBI:29035"/>
    </ligand>
</feature>
<dbReference type="Proteomes" id="UP000275137">
    <property type="component" value="Unassembled WGS sequence"/>
</dbReference>
<evidence type="ECO:0000256" key="3">
    <source>
        <dbReference type="ARBA" id="ARBA00022692"/>
    </source>
</evidence>
<dbReference type="EMBL" id="RJVP01000002">
    <property type="protein sequence ID" value="ROH87312.1"/>
    <property type="molecule type" value="Genomic_DNA"/>
</dbReference>
<dbReference type="PIRSF" id="PIRSF005091">
    <property type="entry name" value="Mmb_sulf_HI1246"/>
    <property type="match status" value="1"/>
</dbReference>
<dbReference type="AlphaFoldDB" id="A0A3N0V407"/>
<feature type="binding site" evidence="8">
    <location>
        <position position="491"/>
    </location>
    <ligand>
        <name>Mn(2+)</name>
        <dbReference type="ChEBI" id="CHEBI:29035"/>
    </ligand>
</feature>
<keyword evidence="2" id="KW-1003">Cell membrane</keyword>
<evidence type="ECO:0000256" key="2">
    <source>
        <dbReference type="ARBA" id="ARBA00022475"/>
    </source>
</evidence>
<feature type="binding site" evidence="8">
    <location>
        <position position="492"/>
    </location>
    <ligand>
        <name>Mn(2+)</name>
        <dbReference type="ChEBI" id="CHEBI:29035"/>
    </ligand>
</feature>
<organism evidence="11 12">
    <name type="scientific">Pseudomethylobacillus aquaticus</name>
    <dbReference type="NCBI Taxonomy" id="2676064"/>
    <lineage>
        <taxon>Bacteria</taxon>
        <taxon>Pseudomonadati</taxon>
        <taxon>Pseudomonadota</taxon>
        <taxon>Betaproteobacteria</taxon>
        <taxon>Nitrosomonadales</taxon>
        <taxon>Methylophilaceae</taxon>
        <taxon>Pseudomethylobacillus</taxon>
    </lineage>
</organism>
<keyword evidence="5 9" id="KW-0472">Membrane</keyword>
<proteinExistence type="predicted"/>
<evidence type="ECO:0000256" key="7">
    <source>
        <dbReference type="PIRSR" id="PIRSR005091-2"/>
    </source>
</evidence>
<comment type="subcellular location">
    <subcellularLocation>
        <location evidence="1">Cell membrane</location>
        <topology evidence="1">Multi-pass membrane protein</topology>
    </subcellularLocation>
</comment>
<dbReference type="Gene3D" id="3.40.720.10">
    <property type="entry name" value="Alkaline Phosphatase, subunit A"/>
    <property type="match status" value="1"/>
</dbReference>
<keyword evidence="3 9" id="KW-0812">Transmembrane</keyword>
<comment type="caution">
    <text evidence="11">The sequence shown here is derived from an EMBL/GenBank/DDBJ whole genome shotgun (WGS) entry which is preliminary data.</text>
</comment>
<dbReference type="PANTHER" id="PTHR47371">
    <property type="entry name" value="LIPOTEICHOIC ACID SYNTHASE"/>
    <property type="match status" value="1"/>
</dbReference>
<dbReference type="GO" id="GO:0046872">
    <property type="term" value="F:metal ion binding"/>
    <property type="evidence" value="ECO:0007669"/>
    <property type="project" value="UniProtKB-KW"/>
</dbReference>
<keyword evidence="7" id="KW-0464">Manganese</keyword>
<gene>
    <name evidence="11" type="ORF">ED236_04730</name>
</gene>
<dbReference type="Pfam" id="PF00884">
    <property type="entry name" value="Sulfatase"/>
    <property type="match status" value="1"/>
</dbReference>
<reference evidence="11 12" key="1">
    <citation type="submission" date="2018-10" db="EMBL/GenBank/DDBJ databases">
        <authorList>
            <person name="Chen W.-M."/>
        </authorList>
    </citation>
    <scope>NUCLEOTIDE SEQUENCE [LARGE SCALE GENOMIC DNA]</scope>
    <source>
        <strain evidence="11 12">H-5</strain>
    </source>
</reference>
<protein>
    <submittedName>
        <fullName evidence="11">LTA synthase family protein</fullName>
    </submittedName>
</protein>
<dbReference type="InterPro" id="IPR012160">
    <property type="entry name" value="LtaS-like"/>
</dbReference>
<evidence type="ECO:0000256" key="1">
    <source>
        <dbReference type="ARBA" id="ARBA00004651"/>
    </source>
</evidence>
<feature type="domain" description="Sulfatase N-terminal" evidence="10">
    <location>
        <begin position="273"/>
        <end position="542"/>
    </location>
</feature>
<evidence type="ECO:0000256" key="4">
    <source>
        <dbReference type="ARBA" id="ARBA00022989"/>
    </source>
</evidence>
<feature type="transmembrane region" description="Helical" evidence="9">
    <location>
        <begin position="42"/>
        <end position="61"/>
    </location>
</feature>
<dbReference type="InterPro" id="IPR017850">
    <property type="entry name" value="Alkaline_phosphatase_core_sf"/>
</dbReference>
<feature type="active site" evidence="6">
    <location>
        <position position="319"/>
    </location>
</feature>
<evidence type="ECO:0000313" key="11">
    <source>
        <dbReference type="EMBL" id="ROH87312.1"/>
    </source>
</evidence>
<name>A0A3N0V407_9PROT</name>
<feature type="transmembrane region" description="Helical" evidence="9">
    <location>
        <begin position="125"/>
        <end position="145"/>
    </location>
</feature>
<feature type="transmembrane region" description="Helical" evidence="9">
    <location>
        <begin position="157"/>
        <end position="175"/>
    </location>
</feature>
<feature type="transmembrane region" description="Helical" evidence="9">
    <location>
        <begin position="73"/>
        <end position="94"/>
    </location>
</feature>
<evidence type="ECO:0000259" key="10">
    <source>
        <dbReference type="Pfam" id="PF00884"/>
    </source>
</evidence>
<evidence type="ECO:0000256" key="5">
    <source>
        <dbReference type="ARBA" id="ARBA00023136"/>
    </source>
</evidence>
<evidence type="ECO:0000256" key="8">
    <source>
        <dbReference type="PIRSR" id="PIRSR005091-3"/>
    </source>
</evidence>
<feature type="binding site" evidence="7">
    <location>
        <position position="437"/>
    </location>
    <ligand>
        <name>substrate</name>
    </ligand>
</feature>
<evidence type="ECO:0000256" key="6">
    <source>
        <dbReference type="PIRSR" id="PIRSR005091-1"/>
    </source>
</evidence>
<accession>A0A3N0V407</accession>
<dbReference type="GO" id="GO:0005886">
    <property type="term" value="C:plasma membrane"/>
    <property type="evidence" value="ECO:0007669"/>
    <property type="project" value="UniProtKB-SubCell"/>
</dbReference>